<evidence type="ECO:0000256" key="10">
    <source>
        <dbReference type="ARBA" id="ARBA00022833"/>
    </source>
</evidence>
<dbReference type="CDD" id="cd02895">
    <property type="entry name" value="GGTase-I"/>
    <property type="match status" value="1"/>
</dbReference>
<evidence type="ECO:0000256" key="8">
    <source>
        <dbReference type="ARBA" id="ARBA00022723"/>
    </source>
</evidence>
<evidence type="ECO:0000256" key="6">
    <source>
        <dbReference type="ARBA" id="ARBA00022602"/>
    </source>
</evidence>
<name>A0A9N8WGQ8_9GLOM</name>
<comment type="similarity">
    <text evidence="3">Belongs to the protein prenyltransferase subunit beta family.</text>
</comment>
<dbReference type="Gene3D" id="1.50.10.20">
    <property type="match status" value="1"/>
</dbReference>
<evidence type="ECO:0000256" key="4">
    <source>
        <dbReference type="ARBA" id="ARBA00012700"/>
    </source>
</evidence>
<dbReference type="GO" id="GO:0046872">
    <property type="term" value="F:metal ion binding"/>
    <property type="evidence" value="ECO:0007669"/>
    <property type="project" value="UniProtKB-KW"/>
</dbReference>
<dbReference type="EMBL" id="CAJVPI010000119">
    <property type="protein sequence ID" value="CAG8483829.1"/>
    <property type="molecule type" value="Genomic_DNA"/>
</dbReference>
<keyword evidence="9" id="KW-0677">Repeat</keyword>
<dbReference type="FunFam" id="1.50.10.20:FF:000005">
    <property type="entry name" value="Geranylgeranyl transferase type-1 subunit beta"/>
    <property type="match status" value="1"/>
</dbReference>
<evidence type="ECO:0000313" key="16">
    <source>
        <dbReference type="EMBL" id="CAG8483829.1"/>
    </source>
</evidence>
<evidence type="ECO:0000256" key="13">
    <source>
        <dbReference type="ARBA" id="ARBA00065714"/>
    </source>
</evidence>
<evidence type="ECO:0000256" key="5">
    <source>
        <dbReference type="ARBA" id="ARBA00020603"/>
    </source>
</evidence>
<evidence type="ECO:0000256" key="9">
    <source>
        <dbReference type="ARBA" id="ARBA00022737"/>
    </source>
</evidence>
<gene>
    <name evidence="16" type="ORF">PBRASI_LOCUS1726</name>
</gene>
<comment type="cofactor">
    <cofactor evidence="1">
        <name>Mg(2+)</name>
        <dbReference type="ChEBI" id="CHEBI:18420"/>
    </cofactor>
</comment>
<accession>A0A9N8WGQ8</accession>
<organism evidence="16 17">
    <name type="scientific">Paraglomus brasilianum</name>
    <dbReference type="NCBI Taxonomy" id="144538"/>
    <lineage>
        <taxon>Eukaryota</taxon>
        <taxon>Fungi</taxon>
        <taxon>Fungi incertae sedis</taxon>
        <taxon>Mucoromycota</taxon>
        <taxon>Glomeromycotina</taxon>
        <taxon>Glomeromycetes</taxon>
        <taxon>Paraglomerales</taxon>
        <taxon>Paraglomeraceae</taxon>
        <taxon>Paraglomus</taxon>
    </lineage>
</organism>
<keyword evidence="11" id="KW-0460">Magnesium</keyword>
<comment type="subunit">
    <text evidence="13">Heterodimer of FNTA and PGGT1B. PGGT1B mediates interaction with substrate peptides.</text>
</comment>
<keyword evidence="6" id="KW-0637">Prenyltransferase</keyword>
<dbReference type="InterPro" id="IPR041960">
    <property type="entry name" value="GGTase_I_beta"/>
</dbReference>
<dbReference type="InterPro" id="IPR045089">
    <property type="entry name" value="PGGT1B-like"/>
</dbReference>
<proteinExistence type="inferred from homology"/>
<dbReference type="Proteomes" id="UP000789739">
    <property type="component" value="Unassembled WGS sequence"/>
</dbReference>
<dbReference type="InterPro" id="IPR001330">
    <property type="entry name" value="Prenyltrans"/>
</dbReference>
<evidence type="ECO:0000313" key="17">
    <source>
        <dbReference type="Proteomes" id="UP000789739"/>
    </source>
</evidence>
<evidence type="ECO:0000256" key="12">
    <source>
        <dbReference type="ARBA" id="ARBA00031713"/>
    </source>
</evidence>
<comment type="caution">
    <text evidence="16">The sequence shown here is derived from an EMBL/GenBank/DDBJ whole genome shotgun (WGS) entry which is preliminary data.</text>
</comment>
<evidence type="ECO:0000256" key="11">
    <source>
        <dbReference type="ARBA" id="ARBA00022842"/>
    </source>
</evidence>
<reference evidence="16" key="1">
    <citation type="submission" date="2021-06" db="EMBL/GenBank/DDBJ databases">
        <authorList>
            <person name="Kallberg Y."/>
            <person name="Tangrot J."/>
            <person name="Rosling A."/>
        </authorList>
    </citation>
    <scope>NUCLEOTIDE SEQUENCE</scope>
    <source>
        <strain evidence="16">BR232B</strain>
    </source>
</reference>
<dbReference type="AlphaFoldDB" id="A0A9N8WGQ8"/>
<dbReference type="EC" id="2.5.1.59" evidence="4"/>
<dbReference type="PANTHER" id="PTHR11774">
    <property type="entry name" value="GERANYLGERANYL TRANSFERASE TYPE BETA SUBUNIT"/>
    <property type="match status" value="1"/>
</dbReference>
<evidence type="ECO:0000256" key="2">
    <source>
        <dbReference type="ARBA" id="ARBA00001947"/>
    </source>
</evidence>
<dbReference type="PANTHER" id="PTHR11774:SF4">
    <property type="entry name" value="GERANYLGERANYL TRANSFERASE TYPE-1 SUBUNIT BETA"/>
    <property type="match status" value="1"/>
</dbReference>
<keyword evidence="17" id="KW-1185">Reference proteome</keyword>
<protein>
    <recommendedName>
        <fullName evidence="5">Geranylgeranyl transferase type-1 subunit beta</fullName>
        <ecNumber evidence="4">2.5.1.59</ecNumber>
    </recommendedName>
    <alternativeName>
        <fullName evidence="12">Geranylgeranyl transferase type I subunit beta</fullName>
    </alternativeName>
    <alternativeName>
        <fullName evidence="14">Type I protein geranyl-geranyltransferase subunit beta</fullName>
    </alternativeName>
</protein>
<dbReference type="OrthoDB" id="24893at2759"/>
<sequence>MASTDMLEDDTLTEDSSNITFDRDRHVMYFKRCMNYLPEPYTSNDTNRMTLAFFGLGGIDLLNKIETIYSPVQREQWIDWIYAQQILPDKDNPELNRQICGFRGSPFSGLPYNPQGCHESRFPFDAAHIAMTYTALCTLLILGDDFSRIDRDAIVNGLTYLQKDDGSFTQTYNGMESDMRFLYCACAISYMLKDFSGIDIGKCIEYIRRSQGYDYGIAQKPGLESHGGSTYCAISALSLLNKIDEGLISKDRTIFWLLSRQVSGFQGRANKPEDTCYSFWIGASLKILGVFDLIDKEANRLFLSTTECHHGGFSKWPDLVPDIMHAYMGIAGLSLMDEPGMSTLDCALNISGKARQNLENSVFWQGD</sequence>
<evidence type="ECO:0000256" key="14">
    <source>
        <dbReference type="ARBA" id="ARBA00078363"/>
    </source>
</evidence>
<dbReference type="Pfam" id="PF00432">
    <property type="entry name" value="Prenyltrans"/>
    <property type="match status" value="1"/>
</dbReference>
<evidence type="ECO:0000256" key="1">
    <source>
        <dbReference type="ARBA" id="ARBA00001946"/>
    </source>
</evidence>
<dbReference type="GO" id="GO:0004662">
    <property type="term" value="F:CAAX-protein geranylgeranyltransferase activity"/>
    <property type="evidence" value="ECO:0007669"/>
    <property type="project" value="UniProtKB-EC"/>
</dbReference>
<evidence type="ECO:0000256" key="3">
    <source>
        <dbReference type="ARBA" id="ARBA00010497"/>
    </source>
</evidence>
<feature type="domain" description="Prenyltransferase alpha-alpha toroid" evidence="15">
    <location>
        <begin position="21"/>
        <end position="350"/>
    </location>
</feature>
<dbReference type="SUPFAM" id="SSF48239">
    <property type="entry name" value="Terpenoid cyclases/Protein prenyltransferases"/>
    <property type="match status" value="1"/>
</dbReference>
<keyword evidence="10" id="KW-0862">Zinc</keyword>
<keyword evidence="8" id="KW-0479">Metal-binding</keyword>
<keyword evidence="7" id="KW-0808">Transferase</keyword>
<evidence type="ECO:0000256" key="7">
    <source>
        <dbReference type="ARBA" id="ARBA00022679"/>
    </source>
</evidence>
<dbReference type="GO" id="GO:0005953">
    <property type="term" value="C:CAAX-protein geranylgeranyltransferase complex"/>
    <property type="evidence" value="ECO:0007669"/>
    <property type="project" value="InterPro"/>
</dbReference>
<dbReference type="InterPro" id="IPR008930">
    <property type="entry name" value="Terpenoid_cyclase/PrenylTrfase"/>
</dbReference>
<evidence type="ECO:0000259" key="15">
    <source>
        <dbReference type="Pfam" id="PF00432"/>
    </source>
</evidence>
<comment type="cofactor">
    <cofactor evidence="2">
        <name>Zn(2+)</name>
        <dbReference type="ChEBI" id="CHEBI:29105"/>
    </cofactor>
</comment>